<dbReference type="EMBL" id="BKCP01005738">
    <property type="protein sequence ID" value="GER39679.1"/>
    <property type="molecule type" value="Genomic_DNA"/>
</dbReference>
<proteinExistence type="predicted"/>
<dbReference type="Proteomes" id="UP000325081">
    <property type="component" value="Unassembled WGS sequence"/>
</dbReference>
<gene>
    <name evidence="2" type="ORF">STAS_16308</name>
</gene>
<dbReference type="AlphaFoldDB" id="A0A5A7Q3G9"/>
<organism evidence="2 3">
    <name type="scientific">Striga asiatica</name>
    <name type="common">Asiatic witchweed</name>
    <name type="synonym">Buchnera asiatica</name>
    <dbReference type="NCBI Taxonomy" id="4170"/>
    <lineage>
        <taxon>Eukaryota</taxon>
        <taxon>Viridiplantae</taxon>
        <taxon>Streptophyta</taxon>
        <taxon>Embryophyta</taxon>
        <taxon>Tracheophyta</taxon>
        <taxon>Spermatophyta</taxon>
        <taxon>Magnoliopsida</taxon>
        <taxon>eudicotyledons</taxon>
        <taxon>Gunneridae</taxon>
        <taxon>Pentapetalae</taxon>
        <taxon>asterids</taxon>
        <taxon>lamiids</taxon>
        <taxon>Lamiales</taxon>
        <taxon>Orobanchaceae</taxon>
        <taxon>Buchnereae</taxon>
        <taxon>Striga</taxon>
    </lineage>
</organism>
<comment type="caution">
    <text evidence="2">The sequence shown here is derived from an EMBL/GenBank/DDBJ whole genome shotgun (WGS) entry which is preliminary data.</text>
</comment>
<evidence type="ECO:0000313" key="3">
    <source>
        <dbReference type="Proteomes" id="UP000325081"/>
    </source>
</evidence>
<evidence type="ECO:0000313" key="2">
    <source>
        <dbReference type="EMBL" id="GER39679.1"/>
    </source>
</evidence>
<feature type="region of interest" description="Disordered" evidence="1">
    <location>
        <begin position="24"/>
        <end position="65"/>
    </location>
</feature>
<feature type="non-terminal residue" evidence="2">
    <location>
        <position position="1"/>
    </location>
</feature>
<name>A0A5A7Q3G9_STRAF</name>
<protein>
    <submittedName>
        <fullName evidence="2">Serine/threonine-protein phosphatase Pgam5</fullName>
    </submittedName>
</protein>
<feature type="compositionally biased region" description="Basic and acidic residues" evidence="1">
    <location>
        <begin position="38"/>
        <end position="58"/>
    </location>
</feature>
<sequence>KEDEREPQQVPIDGCILGKIKGATWKRKPSTSGRNQRKCVDDRAKAGDQSNKRDREDYQNQTSPEGKMDGVFVVGGFWRSQWVLEVAYYCSGLGDYHWVPGLNGGKPEIKVQIDANMFRVKDLLCNGGVSWDSTLIKALFKDGDASEILKIKGLNPNSEDVLKCSFATKGKFSVKTAY</sequence>
<feature type="non-terminal residue" evidence="2">
    <location>
        <position position="178"/>
    </location>
</feature>
<reference evidence="3" key="1">
    <citation type="journal article" date="2019" name="Curr. Biol.">
        <title>Genome Sequence of Striga asiatica Provides Insight into the Evolution of Plant Parasitism.</title>
        <authorList>
            <person name="Yoshida S."/>
            <person name="Kim S."/>
            <person name="Wafula E.K."/>
            <person name="Tanskanen J."/>
            <person name="Kim Y.M."/>
            <person name="Honaas L."/>
            <person name="Yang Z."/>
            <person name="Spallek T."/>
            <person name="Conn C.E."/>
            <person name="Ichihashi Y."/>
            <person name="Cheong K."/>
            <person name="Cui S."/>
            <person name="Der J.P."/>
            <person name="Gundlach H."/>
            <person name="Jiao Y."/>
            <person name="Hori C."/>
            <person name="Ishida J.K."/>
            <person name="Kasahara H."/>
            <person name="Kiba T."/>
            <person name="Kim M.S."/>
            <person name="Koo N."/>
            <person name="Laohavisit A."/>
            <person name="Lee Y.H."/>
            <person name="Lumba S."/>
            <person name="McCourt P."/>
            <person name="Mortimer J.C."/>
            <person name="Mutuku J.M."/>
            <person name="Nomura T."/>
            <person name="Sasaki-Sekimoto Y."/>
            <person name="Seto Y."/>
            <person name="Wang Y."/>
            <person name="Wakatake T."/>
            <person name="Sakakibara H."/>
            <person name="Demura T."/>
            <person name="Yamaguchi S."/>
            <person name="Yoneyama K."/>
            <person name="Manabe R.I."/>
            <person name="Nelson D.C."/>
            <person name="Schulman A.H."/>
            <person name="Timko M.P."/>
            <person name="dePamphilis C.W."/>
            <person name="Choi D."/>
            <person name="Shirasu K."/>
        </authorList>
    </citation>
    <scope>NUCLEOTIDE SEQUENCE [LARGE SCALE GENOMIC DNA]</scope>
    <source>
        <strain evidence="3">cv. UVA1</strain>
    </source>
</reference>
<keyword evidence="3" id="KW-1185">Reference proteome</keyword>
<accession>A0A5A7Q3G9</accession>
<evidence type="ECO:0000256" key="1">
    <source>
        <dbReference type="SAM" id="MobiDB-lite"/>
    </source>
</evidence>